<dbReference type="Gene3D" id="3.40.33.10">
    <property type="entry name" value="CAP"/>
    <property type="match status" value="1"/>
</dbReference>
<feature type="compositionally biased region" description="Low complexity" evidence="1">
    <location>
        <begin position="127"/>
        <end position="170"/>
    </location>
</feature>
<reference evidence="4 5" key="1">
    <citation type="submission" date="2016-10" db="EMBL/GenBank/DDBJ databases">
        <authorList>
            <person name="de Groot N.N."/>
        </authorList>
    </citation>
    <scope>NUCLEOTIDE SEQUENCE [LARGE SCALE GENOMIC DNA]</scope>
    <source>
        <strain evidence="4 5">CPCC 201354</strain>
    </source>
</reference>
<name>A0A1G8AVD6_9ACTN</name>
<organism evidence="4 5">
    <name type="scientific">Sinosporangium album</name>
    <dbReference type="NCBI Taxonomy" id="504805"/>
    <lineage>
        <taxon>Bacteria</taxon>
        <taxon>Bacillati</taxon>
        <taxon>Actinomycetota</taxon>
        <taxon>Actinomycetes</taxon>
        <taxon>Streptosporangiales</taxon>
        <taxon>Streptosporangiaceae</taxon>
        <taxon>Sinosporangium</taxon>
    </lineage>
</organism>
<feature type="region of interest" description="Disordered" evidence="1">
    <location>
        <begin position="123"/>
        <end position="187"/>
    </location>
</feature>
<dbReference type="PANTHER" id="PTHR31157:SF1">
    <property type="entry name" value="SCP DOMAIN-CONTAINING PROTEIN"/>
    <property type="match status" value="1"/>
</dbReference>
<dbReference type="InterPro" id="IPR035940">
    <property type="entry name" value="CAP_sf"/>
</dbReference>
<keyword evidence="2" id="KW-0732">Signal</keyword>
<sequence>MRKSARALAFAGGVVALSAVSNPAEASAAPASACKVVAVNPVVDDNGNVRGSARREGCSTGATLRVRVIADKPGSDKILSSTSRSLTNGAVSSTARCSADAEGYYVVAIETGGRVTESQAVTLTCGTPSTPTATPRPTTTTTATPRPTPSVTPTATQSATPTSTRSTTPTATPPGSPSSTPTAGGASSFENEVVRLTNNARRQAGCGEVKFDARLRAAAYGHSKDMGDNNYFSHTSKNGRGPGDRIKAAGFTPVRAWAENIAMGQRTAAAVVDAWLKSSGHAANIKNCTYTHIGVGYYAHSRAPYWTQVFARQ</sequence>
<dbReference type="OrthoDB" id="68195at2"/>
<evidence type="ECO:0000256" key="1">
    <source>
        <dbReference type="SAM" id="MobiDB-lite"/>
    </source>
</evidence>
<gene>
    <name evidence="4" type="ORF">SAMN05421505_11311</name>
</gene>
<evidence type="ECO:0000259" key="3">
    <source>
        <dbReference type="Pfam" id="PF00188"/>
    </source>
</evidence>
<dbReference type="PANTHER" id="PTHR31157">
    <property type="entry name" value="SCP DOMAIN-CONTAINING PROTEIN"/>
    <property type="match status" value="1"/>
</dbReference>
<feature type="domain" description="SCP" evidence="3">
    <location>
        <begin position="195"/>
        <end position="310"/>
    </location>
</feature>
<protein>
    <submittedName>
        <fullName evidence="4">Uncharacterized conserved protein YkwD, contains CAP (CSP/antigen 5/PR1) domain</fullName>
    </submittedName>
</protein>
<evidence type="ECO:0000313" key="4">
    <source>
        <dbReference type="EMBL" id="SDH24814.1"/>
    </source>
</evidence>
<dbReference type="AlphaFoldDB" id="A0A1G8AVD6"/>
<feature type="compositionally biased region" description="Low complexity" evidence="1">
    <location>
        <begin position="177"/>
        <end position="187"/>
    </location>
</feature>
<feature type="chain" id="PRO_5038578138" evidence="2">
    <location>
        <begin position="27"/>
        <end position="313"/>
    </location>
</feature>
<accession>A0A1G8AVD6</accession>
<proteinExistence type="predicted"/>
<dbReference type="EMBL" id="FNCN01000013">
    <property type="protein sequence ID" value="SDH24814.1"/>
    <property type="molecule type" value="Genomic_DNA"/>
</dbReference>
<dbReference type="CDD" id="cd05379">
    <property type="entry name" value="CAP_bacterial"/>
    <property type="match status" value="1"/>
</dbReference>
<dbReference type="RefSeq" id="WP_093171157.1">
    <property type="nucleotide sequence ID" value="NZ_FNCN01000013.1"/>
</dbReference>
<dbReference type="InterPro" id="IPR014044">
    <property type="entry name" value="CAP_dom"/>
</dbReference>
<dbReference type="SUPFAM" id="SSF55797">
    <property type="entry name" value="PR-1-like"/>
    <property type="match status" value="1"/>
</dbReference>
<evidence type="ECO:0000313" key="5">
    <source>
        <dbReference type="Proteomes" id="UP000198923"/>
    </source>
</evidence>
<evidence type="ECO:0000256" key="2">
    <source>
        <dbReference type="SAM" id="SignalP"/>
    </source>
</evidence>
<dbReference type="STRING" id="504805.SAMN05421505_11311"/>
<dbReference type="Proteomes" id="UP000198923">
    <property type="component" value="Unassembled WGS sequence"/>
</dbReference>
<feature type="signal peptide" evidence="2">
    <location>
        <begin position="1"/>
        <end position="26"/>
    </location>
</feature>
<keyword evidence="5" id="KW-1185">Reference proteome</keyword>
<dbReference type="Pfam" id="PF00188">
    <property type="entry name" value="CAP"/>
    <property type="match status" value="1"/>
</dbReference>